<dbReference type="Proteomes" id="UP001396334">
    <property type="component" value="Unassembled WGS sequence"/>
</dbReference>
<dbReference type="Pfam" id="PF07734">
    <property type="entry name" value="FBA_1"/>
    <property type="match status" value="1"/>
</dbReference>
<dbReference type="InterPro" id="IPR006527">
    <property type="entry name" value="F-box-assoc_dom_typ1"/>
</dbReference>
<proteinExistence type="predicted"/>
<reference evidence="2 3" key="1">
    <citation type="journal article" date="2024" name="G3 (Bethesda)">
        <title>Genome assembly of Hibiscus sabdariffa L. provides insights into metabolisms of medicinal natural products.</title>
        <authorList>
            <person name="Kim T."/>
        </authorList>
    </citation>
    <scope>NUCLEOTIDE SEQUENCE [LARGE SCALE GENOMIC DNA]</scope>
    <source>
        <strain evidence="2">TK-2024</strain>
        <tissue evidence="2">Old leaves</tissue>
    </source>
</reference>
<gene>
    <name evidence="2" type="ORF">V6N11_011725</name>
</gene>
<name>A0ABR2S9X4_9ROSI</name>
<feature type="domain" description="MATH" evidence="1">
    <location>
        <begin position="1"/>
        <end position="90"/>
    </location>
</feature>
<dbReference type="InterPro" id="IPR036047">
    <property type="entry name" value="F-box-like_dom_sf"/>
</dbReference>
<dbReference type="InterPro" id="IPR002083">
    <property type="entry name" value="MATH/TRAF_dom"/>
</dbReference>
<dbReference type="PANTHER" id="PTHR31672:SF13">
    <property type="entry name" value="F-BOX PROTEIN CPR30-LIKE"/>
    <property type="match status" value="1"/>
</dbReference>
<dbReference type="InterPro" id="IPR001810">
    <property type="entry name" value="F-box_dom"/>
</dbReference>
<dbReference type="SUPFAM" id="SSF81383">
    <property type="entry name" value="F-box domain"/>
    <property type="match status" value="1"/>
</dbReference>
<evidence type="ECO:0000259" key="1">
    <source>
        <dbReference type="PROSITE" id="PS50144"/>
    </source>
</evidence>
<evidence type="ECO:0000313" key="3">
    <source>
        <dbReference type="Proteomes" id="UP001396334"/>
    </source>
</evidence>
<dbReference type="Pfam" id="PF00646">
    <property type="entry name" value="F-box"/>
    <property type="match status" value="1"/>
</dbReference>
<dbReference type="InterPro" id="IPR017451">
    <property type="entry name" value="F-box-assoc_interact_dom"/>
</dbReference>
<dbReference type="SUPFAM" id="SSF49599">
    <property type="entry name" value="TRAF domain-like"/>
    <property type="match status" value="2"/>
</dbReference>
<protein>
    <recommendedName>
        <fullName evidence="1">MATH domain-containing protein</fullName>
    </recommendedName>
</protein>
<dbReference type="PROSITE" id="PS50144">
    <property type="entry name" value="MATH"/>
    <property type="match status" value="2"/>
</dbReference>
<organism evidence="2 3">
    <name type="scientific">Hibiscus sabdariffa</name>
    <name type="common">roselle</name>
    <dbReference type="NCBI Taxonomy" id="183260"/>
    <lineage>
        <taxon>Eukaryota</taxon>
        <taxon>Viridiplantae</taxon>
        <taxon>Streptophyta</taxon>
        <taxon>Embryophyta</taxon>
        <taxon>Tracheophyta</taxon>
        <taxon>Spermatophyta</taxon>
        <taxon>Magnoliopsida</taxon>
        <taxon>eudicotyledons</taxon>
        <taxon>Gunneridae</taxon>
        <taxon>Pentapetalae</taxon>
        <taxon>rosids</taxon>
        <taxon>malvids</taxon>
        <taxon>Malvales</taxon>
        <taxon>Malvaceae</taxon>
        <taxon>Malvoideae</taxon>
        <taxon>Hibiscus</taxon>
    </lineage>
</organism>
<dbReference type="EMBL" id="JBBPBN010000016">
    <property type="protein sequence ID" value="KAK9021754.1"/>
    <property type="molecule type" value="Genomic_DNA"/>
</dbReference>
<dbReference type="CDD" id="cd00121">
    <property type="entry name" value="MATH"/>
    <property type="match status" value="1"/>
</dbReference>
<dbReference type="NCBIfam" id="TIGR01640">
    <property type="entry name" value="F_box_assoc_1"/>
    <property type="match status" value="1"/>
</dbReference>
<dbReference type="InterPro" id="IPR008974">
    <property type="entry name" value="TRAF-like"/>
</dbReference>
<comment type="caution">
    <text evidence="2">The sequence shown here is derived from an EMBL/GenBank/DDBJ whole genome shotgun (WGS) entry which is preliminary data.</text>
</comment>
<dbReference type="InterPro" id="IPR050796">
    <property type="entry name" value="SCF_F-box_component"/>
</dbReference>
<dbReference type="Gene3D" id="2.60.210.10">
    <property type="entry name" value="Apoptosis, Tumor Necrosis Factor Receptor Associated Protein 2, Chain A"/>
    <property type="match status" value="1"/>
</dbReference>
<evidence type="ECO:0000313" key="2">
    <source>
        <dbReference type="EMBL" id="KAK9021754.1"/>
    </source>
</evidence>
<feature type="domain" description="MATH" evidence="1">
    <location>
        <begin position="109"/>
        <end position="227"/>
    </location>
</feature>
<sequence>MRFKVAHVLEDPQANSFKIGDEEFRGIFEGPTEAFRANWLNRLQDFEVPVKRFSEIKTEWGISRFLSQKTFNNAANGYLVDNCCTFGAEVLVIQHPLKIEKSVLQKPIVPTLTFKLPNFSKLDHRSYKSHVFIRNGIKWFFRVDLKGVFMCKDTHLNIDLKLADPDTLQPNILEKLPVKSLVRFKHVSKLWFRLIIDPGFIDRHLSNRRNKDPGFVKASTGFVDSEIRYRKYIFMDSMVVNRDNAIFHSYTWLVDVPPDDRYDMMNSCDGILCFQGNINICVYNPATKEYRFLPSGPWCRSDQRLGFGRDLVTKRHKIVMFSDPFQSKTGQDHLHHDVCLVFNLDPNPNSCWRTVGAVPYKINAYSRSAYSSGAIYWFTHENLHPNKSEVIIMFDLHTEKFQPIPHPNHCSNKKRSTLQLGTLRECLCLAYLGPNHQLTIWIMQQQITWDEVYCIQLWRNELQDDLFRRDPRYAFAENKDGTLLICAGDGFYYYKQNNEIRCVSHILRQCGVPTAFTESLVPIYGGV</sequence>
<accession>A0ABR2S9X4</accession>
<dbReference type="PANTHER" id="PTHR31672">
    <property type="entry name" value="BNACNNG10540D PROTEIN"/>
    <property type="match status" value="1"/>
</dbReference>
<keyword evidence="3" id="KW-1185">Reference proteome</keyword>